<dbReference type="Pfam" id="PF08867">
    <property type="entry name" value="FRG"/>
    <property type="match status" value="1"/>
</dbReference>
<evidence type="ECO:0000259" key="1">
    <source>
        <dbReference type="SMART" id="SM00901"/>
    </source>
</evidence>
<dbReference type="SMART" id="SM00901">
    <property type="entry name" value="FRG"/>
    <property type="match status" value="1"/>
</dbReference>
<organism evidence="2 3">
    <name type="scientific">Vibrio cortegadensis</name>
    <dbReference type="NCBI Taxonomy" id="1328770"/>
    <lineage>
        <taxon>Bacteria</taxon>
        <taxon>Pseudomonadati</taxon>
        <taxon>Pseudomonadota</taxon>
        <taxon>Gammaproteobacteria</taxon>
        <taxon>Vibrionales</taxon>
        <taxon>Vibrionaceae</taxon>
        <taxon>Vibrio</taxon>
    </lineage>
</organism>
<dbReference type="RefSeq" id="WP_371731216.1">
    <property type="nucleotide sequence ID" value="NZ_JBGOOT010000058.1"/>
</dbReference>
<feature type="domain" description="FRG" evidence="1">
    <location>
        <begin position="37"/>
        <end position="195"/>
    </location>
</feature>
<dbReference type="EMBL" id="JBGOOT010000058">
    <property type="protein sequence ID" value="MEZ8197021.1"/>
    <property type="molecule type" value="Genomic_DNA"/>
</dbReference>
<accession>A0ABV4MBY0</accession>
<gene>
    <name evidence="2" type="ORF">ACED38_19390</name>
</gene>
<name>A0ABV4MBY0_9VIBR</name>
<dbReference type="Proteomes" id="UP001569153">
    <property type="component" value="Unassembled WGS sequence"/>
</dbReference>
<comment type="caution">
    <text evidence="2">The sequence shown here is derived from an EMBL/GenBank/DDBJ whole genome shotgun (WGS) entry which is preliminary data.</text>
</comment>
<keyword evidence="3" id="KW-1185">Reference proteome</keyword>
<sequence>MTIKEITFSSTEQFIAHILPTNPQWQPKRIQDIEPLGGLGWIFRGQANSDWSLQPSAFRAEALRLYSNSWINGGTEGALHFFYLTSHLHAELHAVNTFLKMADNAGFTTPLSDNLSVLIERFTAKLKENSAPWKFNNSSSWDSQFVSPEFPPKGTESCFALAQHHGMPTRLLDWSSNPLIAAYFAAKEVWDGRVSSENMSLWCLNVANTPKDHVKIISPPRSSNDYQRSQKGFFTVDMNINNNFVNSGSFVPLNSVISNYEQDSKKEALVKLILPSKFAKELLRKLYLMNITPCDLMPTLDKVRETYEYHQKLFDKAPLCTKYQTFVPKF</sequence>
<reference evidence="2 3" key="1">
    <citation type="submission" date="2024-06" db="EMBL/GenBank/DDBJ databases">
        <authorList>
            <person name="Steensen K."/>
            <person name="Seneca J."/>
            <person name="Bartlau N."/>
            <person name="Yu A.X."/>
            <person name="Polz M.F."/>
        </authorList>
    </citation>
    <scope>NUCLEOTIDE SEQUENCE [LARGE SCALE GENOMIC DNA]</scope>
    <source>
        <strain evidence="2 3">FF146</strain>
    </source>
</reference>
<protein>
    <submittedName>
        <fullName evidence="2">FRG domain-containing protein</fullName>
    </submittedName>
</protein>
<dbReference type="InterPro" id="IPR014966">
    <property type="entry name" value="FRG-dom"/>
</dbReference>
<evidence type="ECO:0000313" key="2">
    <source>
        <dbReference type="EMBL" id="MEZ8197021.1"/>
    </source>
</evidence>
<evidence type="ECO:0000313" key="3">
    <source>
        <dbReference type="Proteomes" id="UP001569153"/>
    </source>
</evidence>
<proteinExistence type="predicted"/>